<sequence length="581" mass="61779">MTPFRDSDTSSFLSSTPSGPDPLDSPTDGYFSSRFQSQPHPQDMYIDTDAANRGAKPKIAVSSPRSTENSPLLESFVGQAPPPSYLEATTPNPWNARPSGDEGARLLSFDGRGLREDEEQGSLKGAGGRRRSFREHCSRKRMLKWIGAILFLVVFAAIVAAITNGNKTTRVTPPPVPAQPATSSLPQKGYPIRWPARCGKNYNTKSEVFSYGTPAEFNINENVHQLDGPYKRISGWIHVAKAPADQAAGTIQARLSYAVSDTIDLNSIKYASSATGLSIGDTRTADGFDGVQSGSTACLGISVVIYMAAGAKLENFNIASVHLGMQIHPGVDFSVTKSTKISLTTGTLDAAVINSRETRLETISGSISGKYALLDLLSIKTESGSVNINVEPKEAIDGISNTAIFTANSVAGSIRADFERKKIPERDYQVSIDTTVGSIDGTFIHGSKTEMSSVAGGITVDVMPFKSGDYASSLRTSTNSGQASVKITTPYQAAGSAMNGLTSLHKSISGAMNLTYPQEWEGGLEGSSVDGALHLQGKDLELIRQEEKPGSNKVEAKKGDGRSKMVFNTVSGGCDVKVGKL</sequence>
<feature type="region of interest" description="Disordered" evidence="1">
    <location>
        <begin position="1"/>
        <end position="131"/>
    </location>
</feature>
<accession>A0A6A6XH32</accession>
<keyword evidence="2" id="KW-0812">Transmembrane</keyword>
<gene>
    <name evidence="3" type="ORF">K505DRAFT_302552</name>
</gene>
<evidence type="ECO:0000313" key="3">
    <source>
        <dbReference type="EMBL" id="KAF2795205.1"/>
    </source>
</evidence>
<evidence type="ECO:0000313" key="4">
    <source>
        <dbReference type="Proteomes" id="UP000799757"/>
    </source>
</evidence>
<name>A0A6A6XH32_9PLEO</name>
<proteinExistence type="predicted"/>
<feature type="compositionally biased region" description="Polar residues" evidence="1">
    <location>
        <begin position="63"/>
        <end position="72"/>
    </location>
</feature>
<evidence type="ECO:0008006" key="5">
    <source>
        <dbReference type="Google" id="ProtNLM"/>
    </source>
</evidence>
<protein>
    <recommendedName>
        <fullName evidence="5">Adhesin domain-containing protein</fullName>
    </recommendedName>
</protein>
<dbReference type="EMBL" id="MU001866">
    <property type="protein sequence ID" value="KAF2795205.1"/>
    <property type="molecule type" value="Genomic_DNA"/>
</dbReference>
<evidence type="ECO:0000256" key="1">
    <source>
        <dbReference type="SAM" id="MobiDB-lite"/>
    </source>
</evidence>
<organism evidence="3 4">
    <name type="scientific">Melanomma pulvis-pyrius CBS 109.77</name>
    <dbReference type="NCBI Taxonomy" id="1314802"/>
    <lineage>
        <taxon>Eukaryota</taxon>
        <taxon>Fungi</taxon>
        <taxon>Dikarya</taxon>
        <taxon>Ascomycota</taxon>
        <taxon>Pezizomycotina</taxon>
        <taxon>Dothideomycetes</taxon>
        <taxon>Pleosporomycetidae</taxon>
        <taxon>Pleosporales</taxon>
        <taxon>Melanommataceae</taxon>
        <taxon>Melanomma</taxon>
    </lineage>
</organism>
<keyword evidence="4" id="KW-1185">Reference proteome</keyword>
<dbReference type="OrthoDB" id="3539644at2759"/>
<dbReference type="AlphaFoldDB" id="A0A6A6XH32"/>
<feature type="transmembrane region" description="Helical" evidence="2">
    <location>
        <begin position="142"/>
        <end position="162"/>
    </location>
</feature>
<evidence type="ECO:0000256" key="2">
    <source>
        <dbReference type="SAM" id="Phobius"/>
    </source>
</evidence>
<keyword evidence="2" id="KW-0472">Membrane</keyword>
<dbReference type="Proteomes" id="UP000799757">
    <property type="component" value="Unassembled WGS sequence"/>
</dbReference>
<feature type="compositionally biased region" description="Low complexity" evidence="1">
    <location>
        <begin position="9"/>
        <end position="18"/>
    </location>
</feature>
<keyword evidence="2" id="KW-1133">Transmembrane helix</keyword>
<reference evidence="3" key="1">
    <citation type="journal article" date="2020" name="Stud. Mycol.">
        <title>101 Dothideomycetes genomes: a test case for predicting lifestyles and emergence of pathogens.</title>
        <authorList>
            <person name="Haridas S."/>
            <person name="Albert R."/>
            <person name="Binder M."/>
            <person name="Bloem J."/>
            <person name="Labutti K."/>
            <person name="Salamov A."/>
            <person name="Andreopoulos B."/>
            <person name="Baker S."/>
            <person name="Barry K."/>
            <person name="Bills G."/>
            <person name="Bluhm B."/>
            <person name="Cannon C."/>
            <person name="Castanera R."/>
            <person name="Culley D."/>
            <person name="Daum C."/>
            <person name="Ezra D."/>
            <person name="Gonzalez J."/>
            <person name="Henrissat B."/>
            <person name="Kuo A."/>
            <person name="Liang C."/>
            <person name="Lipzen A."/>
            <person name="Lutzoni F."/>
            <person name="Magnuson J."/>
            <person name="Mondo S."/>
            <person name="Nolan M."/>
            <person name="Ohm R."/>
            <person name="Pangilinan J."/>
            <person name="Park H.-J."/>
            <person name="Ramirez L."/>
            <person name="Alfaro M."/>
            <person name="Sun H."/>
            <person name="Tritt A."/>
            <person name="Yoshinaga Y."/>
            <person name="Zwiers L.-H."/>
            <person name="Turgeon B."/>
            <person name="Goodwin S."/>
            <person name="Spatafora J."/>
            <person name="Crous P."/>
            <person name="Grigoriev I."/>
        </authorList>
    </citation>
    <scope>NUCLEOTIDE SEQUENCE</scope>
    <source>
        <strain evidence="3">CBS 109.77</strain>
    </source>
</reference>